<dbReference type="InterPro" id="IPR045584">
    <property type="entry name" value="Pilin-like"/>
</dbReference>
<evidence type="ECO:0008006" key="4">
    <source>
        <dbReference type="Google" id="ProtNLM"/>
    </source>
</evidence>
<dbReference type="Proteomes" id="UP000034917">
    <property type="component" value="Unassembled WGS sequence"/>
</dbReference>
<protein>
    <recommendedName>
        <fullName evidence="4">Type II secretion system protein G</fullName>
    </recommendedName>
</protein>
<gene>
    <name evidence="2" type="ORF">US40_C0013G0003</name>
</gene>
<keyword evidence="1" id="KW-1133">Transmembrane helix</keyword>
<keyword evidence="1" id="KW-0472">Membrane</keyword>
<evidence type="ECO:0000313" key="3">
    <source>
        <dbReference type="Proteomes" id="UP000034917"/>
    </source>
</evidence>
<dbReference type="Gene3D" id="3.30.700.10">
    <property type="entry name" value="Glycoprotein, Type 4 Pilin"/>
    <property type="match status" value="1"/>
</dbReference>
<accession>A0A0G0J9N2</accession>
<keyword evidence="1" id="KW-0812">Transmembrane</keyword>
<dbReference type="SUPFAM" id="SSF54523">
    <property type="entry name" value="Pili subunits"/>
    <property type="match status" value="1"/>
</dbReference>
<feature type="transmembrane region" description="Helical" evidence="1">
    <location>
        <begin position="21"/>
        <end position="42"/>
    </location>
</feature>
<organism evidence="2 3">
    <name type="scientific">Candidatus Roizmanbacteria bacterium GW2011_GWC2_37_13</name>
    <dbReference type="NCBI Taxonomy" id="1618486"/>
    <lineage>
        <taxon>Bacteria</taxon>
        <taxon>Candidatus Roizmaniibacteriota</taxon>
    </lineage>
</organism>
<dbReference type="InterPro" id="IPR012902">
    <property type="entry name" value="N_methyl_site"/>
</dbReference>
<sequence length="249" mass="27029">MKKHHLSSRIYHLGSNKAFTLMELLVVISLLVIIAIIVLITLNPWGQINKGNDSKRKQELTQLNKTFEDFYNDKNCYPAPSEVCYNDTGGTTCNICGSESAPPDFANFSPYQNTLPCDPLQPTKKYLYQVDDVSCPSWYRIYTTLSNQSDPIIASVGCSTGCGPSPDFIYDYGVSSPNTGLESSLTACLTSGSCDNYCSSIGKACIASAAFSTYSDDSCQTQLGICSGPTCCSQNPVGGQVQSYKCFCE</sequence>
<evidence type="ECO:0000256" key="1">
    <source>
        <dbReference type="SAM" id="Phobius"/>
    </source>
</evidence>
<dbReference type="NCBIfam" id="TIGR02532">
    <property type="entry name" value="IV_pilin_GFxxxE"/>
    <property type="match status" value="1"/>
</dbReference>
<comment type="caution">
    <text evidence="2">The sequence shown here is derived from an EMBL/GenBank/DDBJ whole genome shotgun (WGS) entry which is preliminary data.</text>
</comment>
<reference evidence="2 3" key="1">
    <citation type="journal article" date="2015" name="Nature">
        <title>rRNA introns, odd ribosomes, and small enigmatic genomes across a large radiation of phyla.</title>
        <authorList>
            <person name="Brown C.T."/>
            <person name="Hug L.A."/>
            <person name="Thomas B.C."/>
            <person name="Sharon I."/>
            <person name="Castelle C.J."/>
            <person name="Singh A."/>
            <person name="Wilkins M.J."/>
            <person name="Williams K.H."/>
            <person name="Banfield J.F."/>
        </authorList>
    </citation>
    <scope>NUCLEOTIDE SEQUENCE [LARGE SCALE GENOMIC DNA]</scope>
</reference>
<dbReference type="AlphaFoldDB" id="A0A0G0J9N2"/>
<dbReference type="EMBL" id="LBSV01000013">
    <property type="protein sequence ID" value="KKQ24871.1"/>
    <property type="molecule type" value="Genomic_DNA"/>
</dbReference>
<name>A0A0G0J9N2_9BACT</name>
<evidence type="ECO:0000313" key="2">
    <source>
        <dbReference type="EMBL" id="KKQ24871.1"/>
    </source>
</evidence>
<proteinExistence type="predicted"/>